<dbReference type="InterPro" id="IPR007627">
    <property type="entry name" value="RNA_pol_sigma70_r2"/>
</dbReference>
<dbReference type="InterPro" id="IPR013249">
    <property type="entry name" value="RNA_pol_sigma70_r4_t2"/>
</dbReference>
<dbReference type="EMBL" id="JACHLK010000001">
    <property type="protein sequence ID" value="MBB6557618.1"/>
    <property type="molecule type" value="Genomic_DNA"/>
</dbReference>
<evidence type="ECO:0000313" key="4">
    <source>
        <dbReference type="EMBL" id="MBB6557618.1"/>
    </source>
</evidence>
<dbReference type="Gene3D" id="1.25.40.10">
    <property type="entry name" value="Tetratricopeptide repeat domain"/>
    <property type="match status" value="1"/>
</dbReference>
<feature type="domain" description="RNA polymerase sigma-70 region 2" evidence="1">
    <location>
        <begin position="19"/>
        <end position="84"/>
    </location>
</feature>
<dbReference type="GO" id="GO:0006352">
    <property type="term" value="P:DNA-templated transcription initiation"/>
    <property type="evidence" value="ECO:0007669"/>
    <property type="project" value="InterPro"/>
</dbReference>
<dbReference type="InterPro" id="IPR013324">
    <property type="entry name" value="RNA_pol_sigma_r3/r4-like"/>
</dbReference>
<keyword evidence="5" id="KW-1185">Reference proteome</keyword>
<name>A0A7X0P957_9BURK</name>
<gene>
    <name evidence="4" type="ORF">HNP48_000282</name>
</gene>
<feature type="domain" description="DUF6596" evidence="3">
    <location>
        <begin position="186"/>
        <end position="283"/>
    </location>
</feature>
<dbReference type="SUPFAM" id="SSF88659">
    <property type="entry name" value="Sigma3 and sigma4 domains of RNA polymerase sigma factors"/>
    <property type="match status" value="1"/>
</dbReference>
<dbReference type="InterPro" id="IPR013325">
    <property type="entry name" value="RNA_pol_sigma_r2"/>
</dbReference>
<protein>
    <submittedName>
        <fullName evidence="4">RNA polymerase sigma-70 factor (ECF subfamily)</fullName>
    </submittedName>
</protein>
<dbReference type="Pfam" id="PF04542">
    <property type="entry name" value="Sigma70_r2"/>
    <property type="match status" value="1"/>
</dbReference>
<evidence type="ECO:0000313" key="5">
    <source>
        <dbReference type="Proteomes" id="UP000575083"/>
    </source>
</evidence>
<dbReference type="Gene3D" id="1.10.1740.10">
    <property type="match status" value="1"/>
</dbReference>
<dbReference type="InterPro" id="IPR046531">
    <property type="entry name" value="DUF6596"/>
</dbReference>
<dbReference type="PANTHER" id="PTHR47756">
    <property type="entry name" value="BLL6612 PROTEIN-RELATED"/>
    <property type="match status" value="1"/>
</dbReference>
<dbReference type="Pfam" id="PF20239">
    <property type="entry name" value="DUF6596"/>
    <property type="match status" value="1"/>
</dbReference>
<feature type="domain" description="RNA polymerase sigma factor 70 region 4 type 2" evidence="2">
    <location>
        <begin position="118"/>
        <end position="168"/>
    </location>
</feature>
<organism evidence="4 5">
    <name type="scientific">Acidovorax soli</name>
    <dbReference type="NCBI Taxonomy" id="592050"/>
    <lineage>
        <taxon>Bacteria</taxon>
        <taxon>Pseudomonadati</taxon>
        <taxon>Pseudomonadota</taxon>
        <taxon>Betaproteobacteria</taxon>
        <taxon>Burkholderiales</taxon>
        <taxon>Comamonadaceae</taxon>
        <taxon>Acidovorax</taxon>
    </lineage>
</organism>
<dbReference type="InterPro" id="IPR011990">
    <property type="entry name" value="TPR-like_helical_dom_sf"/>
</dbReference>
<dbReference type="Gene3D" id="1.10.10.10">
    <property type="entry name" value="Winged helix-like DNA-binding domain superfamily/Winged helix DNA-binding domain"/>
    <property type="match status" value="1"/>
</dbReference>
<accession>A0A7X0P957</accession>
<reference evidence="4 5" key="1">
    <citation type="submission" date="2020-08" db="EMBL/GenBank/DDBJ databases">
        <title>Functional genomics of gut bacteria from endangered species of beetles.</title>
        <authorList>
            <person name="Carlos-Shanley C."/>
        </authorList>
    </citation>
    <scope>NUCLEOTIDE SEQUENCE [LARGE SCALE GENOMIC DNA]</scope>
    <source>
        <strain evidence="4 5">S00198</strain>
    </source>
</reference>
<dbReference type="RefSeq" id="WP_184855061.1">
    <property type="nucleotide sequence ID" value="NZ_JACHLK010000001.1"/>
</dbReference>
<sequence>MKTPASRALAITQALDRLAREERGRLLSALIARLQDFQLAEDALQDAMESAVTHWGRSGIPSSPLGWLLRVAYRKALDRIRSRRTADRAGDSLLVLAGGEAYEAETDEIPDERLRLVFTCCHPALEQKSQVALTLRVVAGLSTAQIARAFLDQETTMGQRLSRAKAKIAAARIRYAVPEPAEWPERLAAVLAVIYLVFNAGYSAGPQAGSDLAQEALYLCALLDRLRPGEAEIEGCLALLLISHARRAARTDVGGQTIPLGRQQRALWKRDEIAAGVAVLERALARRTLGPYQLKAAIAACHSEGAQSDWAQIALLYDRLLVHEPTPVVRLNRAVAHAEAGALDAALAELEDLAPGLQDYQPFFAAQAELLVRKGLHARARAAYERALALAPSEADAAWLASRMRDIPGP</sequence>
<dbReference type="InterPro" id="IPR036388">
    <property type="entry name" value="WH-like_DNA-bd_sf"/>
</dbReference>
<proteinExistence type="predicted"/>
<dbReference type="Pfam" id="PF08281">
    <property type="entry name" value="Sigma70_r4_2"/>
    <property type="match status" value="1"/>
</dbReference>
<evidence type="ECO:0000259" key="2">
    <source>
        <dbReference type="Pfam" id="PF08281"/>
    </source>
</evidence>
<dbReference type="PANTHER" id="PTHR47756:SF2">
    <property type="entry name" value="BLL6612 PROTEIN"/>
    <property type="match status" value="1"/>
</dbReference>
<comment type="caution">
    <text evidence="4">The sequence shown here is derived from an EMBL/GenBank/DDBJ whole genome shotgun (WGS) entry which is preliminary data.</text>
</comment>
<evidence type="ECO:0000259" key="3">
    <source>
        <dbReference type="Pfam" id="PF20239"/>
    </source>
</evidence>
<dbReference type="SUPFAM" id="SSF48452">
    <property type="entry name" value="TPR-like"/>
    <property type="match status" value="1"/>
</dbReference>
<evidence type="ECO:0000259" key="1">
    <source>
        <dbReference type="Pfam" id="PF04542"/>
    </source>
</evidence>
<dbReference type="AlphaFoldDB" id="A0A7X0P957"/>
<dbReference type="Proteomes" id="UP000575083">
    <property type="component" value="Unassembled WGS sequence"/>
</dbReference>
<dbReference type="GO" id="GO:0003677">
    <property type="term" value="F:DNA binding"/>
    <property type="evidence" value="ECO:0007669"/>
    <property type="project" value="InterPro"/>
</dbReference>
<dbReference type="GO" id="GO:0016987">
    <property type="term" value="F:sigma factor activity"/>
    <property type="evidence" value="ECO:0007669"/>
    <property type="project" value="InterPro"/>
</dbReference>
<dbReference type="SUPFAM" id="SSF88946">
    <property type="entry name" value="Sigma2 domain of RNA polymerase sigma factors"/>
    <property type="match status" value="1"/>
</dbReference>